<keyword evidence="3" id="KW-1185">Reference proteome</keyword>
<proteinExistence type="predicted"/>
<gene>
    <name evidence="2" type="ORF">RN001_003323</name>
</gene>
<dbReference type="Proteomes" id="UP001353858">
    <property type="component" value="Unassembled WGS sequence"/>
</dbReference>
<protein>
    <submittedName>
        <fullName evidence="2">Uncharacterized protein</fullName>
    </submittedName>
</protein>
<dbReference type="EMBL" id="JARPUR010000001">
    <property type="protein sequence ID" value="KAK4887052.1"/>
    <property type="molecule type" value="Genomic_DNA"/>
</dbReference>
<evidence type="ECO:0000313" key="3">
    <source>
        <dbReference type="Proteomes" id="UP001353858"/>
    </source>
</evidence>
<evidence type="ECO:0000313" key="2">
    <source>
        <dbReference type="EMBL" id="KAK4887052.1"/>
    </source>
</evidence>
<sequence length="110" mass="12698">MPPDPNCDANDTDEDSGNDGEINRNNLPGSQLRSAAEIRFRRNVAVSLLQLYGINRNNSLTRRLNRPSPLQNVESRFDRIEHYVVEEERQTRCRVCHKKVSTKCLKCEEV</sequence>
<reference evidence="3" key="1">
    <citation type="submission" date="2023-01" db="EMBL/GenBank/DDBJ databases">
        <title>Key to firefly adult light organ development and bioluminescence: homeobox transcription factors regulate luciferase expression and transportation to peroxisome.</title>
        <authorList>
            <person name="Fu X."/>
        </authorList>
    </citation>
    <scope>NUCLEOTIDE SEQUENCE [LARGE SCALE GENOMIC DNA]</scope>
</reference>
<organism evidence="2 3">
    <name type="scientific">Aquatica leii</name>
    <dbReference type="NCBI Taxonomy" id="1421715"/>
    <lineage>
        <taxon>Eukaryota</taxon>
        <taxon>Metazoa</taxon>
        <taxon>Ecdysozoa</taxon>
        <taxon>Arthropoda</taxon>
        <taxon>Hexapoda</taxon>
        <taxon>Insecta</taxon>
        <taxon>Pterygota</taxon>
        <taxon>Neoptera</taxon>
        <taxon>Endopterygota</taxon>
        <taxon>Coleoptera</taxon>
        <taxon>Polyphaga</taxon>
        <taxon>Elateriformia</taxon>
        <taxon>Elateroidea</taxon>
        <taxon>Lampyridae</taxon>
        <taxon>Luciolinae</taxon>
        <taxon>Aquatica</taxon>
    </lineage>
</organism>
<accession>A0AAN7PI54</accession>
<evidence type="ECO:0000256" key="1">
    <source>
        <dbReference type="SAM" id="MobiDB-lite"/>
    </source>
</evidence>
<name>A0AAN7PI54_9COLE</name>
<comment type="caution">
    <text evidence="2">The sequence shown here is derived from an EMBL/GenBank/DDBJ whole genome shotgun (WGS) entry which is preliminary data.</text>
</comment>
<dbReference type="AlphaFoldDB" id="A0AAN7PI54"/>
<feature type="region of interest" description="Disordered" evidence="1">
    <location>
        <begin position="1"/>
        <end position="28"/>
    </location>
</feature>